<dbReference type="Proteomes" id="UP000240505">
    <property type="component" value="Chromosome"/>
</dbReference>
<gene>
    <name evidence="1" type="ORF">C9I28_12620</name>
</gene>
<dbReference type="EMBL" id="CP028324">
    <property type="protein sequence ID" value="AVR96447.1"/>
    <property type="molecule type" value="Genomic_DNA"/>
</dbReference>
<sequence length="162" mass="18231">MSIFSKAALKHEADLAAAKQAAQEQAARQARLDFREQYRRTLENVVRPQFAAVRKQMYEHDYDGKVEEGNDGWNDFIRLIFVPEKNRLAAHAGRDACMLTFAAIENSCLLEWTSAFDLRARDGSGKEGGTIACAELTPQWLEATLGEFFEKSFAARVRKQGA</sequence>
<reference evidence="1 2" key="1">
    <citation type="submission" date="2018-03" db="EMBL/GenBank/DDBJ databases">
        <title>Massilia armeniaca sp. nov., isolated from desert soil.</title>
        <authorList>
            <person name="Huang H."/>
            <person name="Ren M."/>
        </authorList>
    </citation>
    <scope>NUCLEOTIDE SEQUENCE [LARGE SCALE GENOMIC DNA]</scope>
    <source>
        <strain evidence="1 2">ZMN-3</strain>
    </source>
</reference>
<protein>
    <submittedName>
        <fullName evidence="1">Uncharacterized protein</fullName>
    </submittedName>
</protein>
<evidence type="ECO:0000313" key="2">
    <source>
        <dbReference type="Proteomes" id="UP000240505"/>
    </source>
</evidence>
<keyword evidence="2" id="KW-1185">Reference proteome</keyword>
<name>A0A2R4C9Y6_9BURK</name>
<dbReference type="KEGG" id="masz:C9I28_12620"/>
<dbReference type="OrthoDB" id="8752192at2"/>
<accession>A0A2R4C9Y6</accession>
<evidence type="ECO:0000313" key="1">
    <source>
        <dbReference type="EMBL" id="AVR96447.1"/>
    </source>
</evidence>
<proteinExistence type="predicted"/>
<dbReference type="AlphaFoldDB" id="A0A2R4C9Y6"/>
<dbReference type="RefSeq" id="WP_107141794.1">
    <property type="nucleotide sequence ID" value="NZ_CP028324.1"/>
</dbReference>
<organism evidence="1 2">
    <name type="scientific">Pseudoduganella armeniaca</name>
    <dbReference type="NCBI Taxonomy" id="2072590"/>
    <lineage>
        <taxon>Bacteria</taxon>
        <taxon>Pseudomonadati</taxon>
        <taxon>Pseudomonadota</taxon>
        <taxon>Betaproteobacteria</taxon>
        <taxon>Burkholderiales</taxon>
        <taxon>Oxalobacteraceae</taxon>
        <taxon>Telluria group</taxon>
        <taxon>Pseudoduganella</taxon>
    </lineage>
</organism>